<dbReference type="InterPro" id="IPR003660">
    <property type="entry name" value="HAMP_dom"/>
</dbReference>
<keyword evidence="5" id="KW-0997">Cell inner membrane</keyword>
<evidence type="ECO:0000313" key="19">
    <source>
        <dbReference type="Proteomes" id="UP001589775"/>
    </source>
</evidence>
<proteinExistence type="predicted"/>
<keyword evidence="6" id="KW-0597">Phosphoprotein</keyword>
<dbReference type="Gene3D" id="3.30.565.10">
    <property type="entry name" value="Histidine kinase-like ATPase, C-terminal domain"/>
    <property type="match status" value="1"/>
</dbReference>
<dbReference type="PROSITE" id="PS50885">
    <property type="entry name" value="HAMP"/>
    <property type="match status" value="1"/>
</dbReference>
<dbReference type="PROSITE" id="PS50109">
    <property type="entry name" value="HIS_KIN"/>
    <property type="match status" value="1"/>
</dbReference>
<evidence type="ECO:0000313" key="18">
    <source>
        <dbReference type="EMBL" id="MFC0240158.1"/>
    </source>
</evidence>
<feature type="transmembrane region" description="Helical" evidence="15">
    <location>
        <begin position="158"/>
        <end position="176"/>
    </location>
</feature>
<evidence type="ECO:0000256" key="12">
    <source>
        <dbReference type="ARBA" id="ARBA00022989"/>
    </source>
</evidence>
<dbReference type="Proteomes" id="UP001589775">
    <property type="component" value="Unassembled WGS sequence"/>
</dbReference>
<dbReference type="Pfam" id="PF02518">
    <property type="entry name" value="HATPase_c"/>
    <property type="match status" value="1"/>
</dbReference>
<dbReference type="InterPro" id="IPR004358">
    <property type="entry name" value="Sig_transdc_His_kin-like_C"/>
</dbReference>
<dbReference type="SMART" id="SM00387">
    <property type="entry name" value="HATPase_c"/>
    <property type="match status" value="1"/>
</dbReference>
<dbReference type="CDD" id="cd00075">
    <property type="entry name" value="HATPase"/>
    <property type="match status" value="1"/>
</dbReference>
<keyword evidence="7" id="KW-0808">Transferase</keyword>
<evidence type="ECO:0000259" key="16">
    <source>
        <dbReference type="PROSITE" id="PS50109"/>
    </source>
</evidence>
<name>A0ABV6EPK3_9BRAD</name>
<feature type="domain" description="HAMP" evidence="17">
    <location>
        <begin position="178"/>
        <end position="230"/>
    </location>
</feature>
<evidence type="ECO:0000256" key="14">
    <source>
        <dbReference type="ARBA" id="ARBA00023136"/>
    </source>
</evidence>
<keyword evidence="10" id="KW-0418">Kinase</keyword>
<dbReference type="InterPro" id="IPR036097">
    <property type="entry name" value="HisK_dim/P_sf"/>
</dbReference>
<evidence type="ECO:0000256" key="8">
    <source>
        <dbReference type="ARBA" id="ARBA00022692"/>
    </source>
</evidence>
<dbReference type="SUPFAM" id="SSF47384">
    <property type="entry name" value="Homodimeric domain of signal transducing histidine kinase"/>
    <property type="match status" value="1"/>
</dbReference>
<keyword evidence="14 15" id="KW-0472">Membrane</keyword>
<dbReference type="CDD" id="cd00082">
    <property type="entry name" value="HisKA"/>
    <property type="match status" value="1"/>
</dbReference>
<evidence type="ECO:0000256" key="11">
    <source>
        <dbReference type="ARBA" id="ARBA00022840"/>
    </source>
</evidence>
<dbReference type="InterPro" id="IPR036890">
    <property type="entry name" value="HATPase_C_sf"/>
</dbReference>
<dbReference type="EMBL" id="JBHLWM010000001">
    <property type="protein sequence ID" value="MFC0240158.1"/>
    <property type="molecule type" value="Genomic_DNA"/>
</dbReference>
<dbReference type="PANTHER" id="PTHR44936:SF5">
    <property type="entry name" value="SENSOR HISTIDINE KINASE ENVZ"/>
    <property type="match status" value="1"/>
</dbReference>
<comment type="catalytic activity">
    <reaction evidence="1">
        <text>ATP + protein L-histidine = ADP + protein N-phospho-L-histidine.</text>
        <dbReference type="EC" id="2.7.13.3"/>
    </reaction>
</comment>
<dbReference type="InterPro" id="IPR050980">
    <property type="entry name" value="2C_sensor_his_kinase"/>
</dbReference>
<evidence type="ECO:0000256" key="10">
    <source>
        <dbReference type="ARBA" id="ARBA00022777"/>
    </source>
</evidence>
<dbReference type="Pfam" id="PF00672">
    <property type="entry name" value="HAMP"/>
    <property type="match status" value="1"/>
</dbReference>
<evidence type="ECO:0000256" key="5">
    <source>
        <dbReference type="ARBA" id="ARBA00022519"/>
    </source>
</evidence>
<comment type="caution">
    <text evidence="18">The sequence shown here is derived from an EMBL/GenBank/DDBJ whole genome shotgun (WGS) entry which is preliminary data.</text>
</comment>
<gene>
    <name evidence="18" type="ORF">ACFFJ6_06750</name>
</gene>
<dbReference type="InterPro" id="IPR003661">
    <property type="entry name" value="HisK_dim/P_dom"/>
</dbReference>
<dbReference type="PRINTS" id="PR00344">
    <property type="entry name" value="BCTRLSENSOR"/>
</dbReference>
<keyword evidence="13" id="KW-0902">Two-component regulatory system</keyword>
<feature type="domain" description="Histidine kinase" evidence="16">
    <location>
        <begin position="238"/>
        <end position="438"/>
    </location>
</feature>
<keyword evidence="11 18" id="KW-0067">ATP-binding</keyword>
<evidence type="ECO:0000256" key="1">
    <source>
        <dbReference type="ARBA" id="ARBA00000085"/>
    </source>
</evidence>
<protein>
    <recommendedName>
        <fullName evidence="3">histidine kinase</fullName>
        <ecNumber evidence="3">2.7.13.3</ecNumber>
    </recommendedName>
</protein>
<evidence type="ECO:0000256" key="3">
    <source>
        <dbReference type="ARBA" id="ARBA00012438"/>
    </source>
</evidence>
<dbReference type="SMART" id="SM00304">
    <property type="entry name" value="HAMP"/>
    <property type="match status" value="1"/>
</dbReference>
<evidence type="ECO:0000256" key="6">
    <source>
        <dbReference type="ARBA" id="ARBA00022553"/>
    </source>
</evidence>
<dbReference type="SUPFAM" id="SSF55874">
    <property type="entry name" value="ATPase domain of HSP90 chaperone/DNA topoisomerase II/histidine kinase"/>
    <property type="match status" value="1"/>
</dbReference>
<evidence type="ECO:0000256" key="7">
    <source>
        <dbReference type="ARBA" id="ARBA00022679"/>
    </source>
</evidence>
<keyword evidence="8 15" id="KW-0812">Transmembrane</keyword>
<sequence>MINRLLAGVRINGLRGQIALLVLLSLIGTQTLIAATFLLRGPSQFGPNEHQRRQFELSVLLIATTPAEQRPLLVKQIDAAFPHLELSLRDAAAAPLRSPHTPHALNEVARELGPLARVYAVEEPRGRLRAAIGLPDGATIVAAIPERHSRPPFWGGPWMTALVGVVVSLAIFALWADRALSTPLSAFAKSAENFKLDGGDEPLPESGPDEIRALARALNRSRSRITALIDDRTRTLAAIGHDLRTPITRLRLRSEFIEDTAQREHMLRDLDQMRSMLDAVLSFLRDGHNREAKTRIDLASALQSIADQFVDLGHCVSYQGPDHAEALARPDDLHRAVTNLIDNAVRYGKQTIVRLDASPQQLTIEVEDDGPGIPDTRKARVIEPFVRGDAARNMNEASGFGLGLSIASAIAQSHGGELSLHDRAPHGLIVRITLPGATADEPA</sequence>
<keyword evidence="9" id="KW-0547">Nucleotide-binding</keyword>
<dbReference type="InterPro" id="IPR005467">
    <property type="entry name" value="His_kinase_dom"/>
</dbReference>
<evidence type="ECO:0000259" key="17">
    <source>
        <dbReference type="PROSITE" id="PS50885"/>
    </source>
</evidence>
<evidence type="ECO:0000256" key="9">
    <source>
        <dbReference type="ARBA" id="ARBA00022741"/>
    </source>
</evidence>
<evidence type="ECO:0000256" key="2">
    <source>
        <dbReference type="ARBA" id="ARBA00004429"/>
    </source>
</evidence>
<comment type="subcellular location">
    <subcellularLocation>
        <location evidence="2">Cell inner membrane</location>
        <topology evidence="2">Multi-pass membrane protein</topology>
    </subcellularLocation>
</comment>
<keyword evidence="12 15" id="KW-1133">Transmembrane helix</keyword>
<evidence type="ECO:0000256" key="4">
    <source>
        <dbReference type="ARBA" id="ARBA00022475"/>
    </source>
</evidence>
<dbReference type="EC" id="2.7.13.3" evidence="3"/>
<feature type="transmembrane region" description="Helical" evidence="15">
    <location>
        <begin position="20"/>
        <end position="39"/>
    </location>
</feature>
<keyword evidence="4" id="KW-1003">Cell membrane</keyword>
<organism evidence="18 19">
    <name type="scientific">Rhodopseudomonas telluris</name>
    <dbReference type="NCBI Taxonomy" id="644215"/>
    <lineage>
        <taxon>Bacteria</taxon>
        <taxon>Pseudomonadati</taxon>
        <taxon>Pseudomonadota</taxon>
        <taxon>Alphaproteobacteria</taxon>
        <taxon>Hyphomicrobiales</taxon>
        <taxon>Nitrobacteraceae</taxon>
        <taxon>Rhodopseudomonas</taxon>
    </lineage>
</organism>
<dbReference type="GO" id="GO:0005524">
    <property type="term" value="F:ATP binding"/>
    <property type="evidence" value="ECO:0007669"/>
    <property type="project" value="UniProtKB-KW"/>
</dbReference>
<evidence type="ECO:0000256" key="15">
    <source>
        <dbReference type="SAM" id="Phobius"/>
    </source>
</evidence>
<dbReference type="RefSeq" id="WP_378385642.1">
    <property type="nucleotide sequence ID" value="NZ_JBHLWM010000001.1"/>
</dbReference>
<dbReference type="PANTHER" id="PTHR44936">
    <property type="entry name" value="SENSOR PROTEIN CREC"/>
    <property type="match status" value="1"/>
</dbReference>
<accession>A0ABV6EPK3</accession>
<evidence type="ECO:0000256" key="13">
    <source>
        <dbReference type="ARBA" id="ARBA00023012"/>
    </source>
</evidence>
<keyword evidence="19" id="KW-1185">Reference proteome</keyword>
<reference evidence="18 19" key="1">
    <citation type="submission" date="2024-09" db="EMBL/GenBank/DDBJ databases">
        <authorList>
            <person name="Sun Q."/>
            <person name="Mori K."/>
        </authorList>
    </citation>
    <scope>NUCLEOTIDE SEQUENCE [LARGE SCALE GENOMIC DNA]</scope>
    <source>
        <strain evidence="18 19">KCTC 23279</strain>
    </source>
</reference>
<dbReference type="Gene3D" id="1.10.287.130">
    <property type="match status" value="1"/>
</dbReference>
<dbReference type="InterPro" id="IPR003594">
    <property type="entry name" value="HATPase_dom"/>
</dbReference>
<dbReference type="SMART" id="SM00388">
    <property type="entry name" value="HisKA"/>
    <property type="match status" value="1"/>
</dbReference>